<accession>T5A845</accession>
<evidence type="ECO:0000313" key="1">
    <source>
        <dbReference type="EMBL" id="EQK97926.1"/>
    </source>
</evidence>
<gene>
    <name evidence="1" type="ORF">OCS_06363</name>
</gene>
<sequence length="114" mass="12814">MELNMLEHGSLSEALLLVEPQLLKNPRRHSNVRSAFDNGDNKVALYWNLDMIRAVVGRRGQRHGRHIARIRVQLGQREQKAQLVDAADDDPPAAAPGHEAEEQAFARVRLDHGP</sequence>
<proteinExistence type="predicted"/>
<reference evidence="1 2" key="1">
    <citation type="journal article" date="2013" name="Chin. Sci. Bull.">
        <title>Genome survey uncovers the secrets of sex and lifestyle in caterpillar fungus.</title>
        <authorList>
            <person name="Hu X."/>
            <person name="Zhang Y."/>
            <person name="Xiao G."/>
            <person name="Zheng P."/>
            <person name="Xia Y."/>
            <person name="Zhang X."/>
            <person name="St Leger R.J."/>
            <person name="Liu X."/>
            <person name="Wang C."/>
        </authorList>
    </citation>
    <scope>NUCLEOTIDE SEQUENCE [LARGE SCALE GENOMIC DNA]</scope>
    <source>
        <strain evidence="2">Co18 / CGMCC 3.14243</strain>
        <tissue evidence="1">Fruit-body</tissue>
    </source>
</reference>
<dbReference type="AlphaFoldDB" id="T5A845"/>
<dbReference type="EMBL" id="KE656103">
    <property type="protein sequence ID" value="EQK97926.1"/>
    <property type="molecule type" value="Genomic_DNA"/>
</dbReference>
<name>T5A845_OPHSC</name>
<dbReference type="HOGENOM" id="CLU_2121769_0_0_1"/>
<organism evidence="1 2">
    <name type="scientific">Ophiocordyceps sinensis (strain Co18 / CGMCC 3.14243)</name>
    <name type="common">Yarsagumba caterpillar fungus</name>
    <name type="synonym">Hirsutella sinensis</name>
    <dbReference type="NCBI Taxonomy" id="911162"/>
    <lineage>
        <taxon>Eukaryota</taxon>
        <taxon>Fungi</taxon>
        <taxon>Dikarya</taxon>
        <taxon>Ascomycota</taxon>
        <taxon>Pezizomycotina</taxon>
        <taxon>Sordariomycetes</taxon>
        <taxon>Hypocreomycetidae</taxon>
        <taxon>Hypocreales</taxon>
        <taxon>Ophiocordycipitaceae</taxon>
        <taxon>Ophiocordyceps</taxon>
    </lineage>
</organism>
<evidence type="ECO:0000313" key="2">
    <source>
        <dbReference type="Proteomes" id="UP000019374"/>
    </source>
</evidence>
<dbReference type="Proteomes" id="UP000019374">
    <property type="component" value="Unassembled WGS sequence"/>
</dbReference>
<protein>
    <submittedName>
        <fullName evidence="1">Uncharacterized protein</fullName>
    </submittedName>
</protein>